<dbReference type="GO" id="GO:0006914">
    <property type="term" value="P:autophagy"/>
    <property type="evidence" value="ECO:0007669"/>
    <property type="project" value="UniProtKB-KW"/>
</dbReference>
<feature type="compositionally biased region" description="Low complexity" evidence="12">
    <location>
        <begin position="184"/>
        <end position="198"/>
    </location>
</feature>
<organism evidence="16 17">
    <name type="scientific">Actinidia chinensis var. chinensis</name>
    <name type="common">Chinese soft-hair kiwi</name>
    <dbReference type="NCBI Taxonomy" id="1590841"/>
    <lineage>
        <taxon>Eukaryota</taxon>
        <taxon>Viridiplantae</taxon>
        <taxon>Streptophyta</taxon>
        <taxon>Embryophyta</taxon>
        <taxon>Tracheophyta</taxon>
        <taxon>Spermatophyta</taxon>
        <taxon>Magnoliopsida</taxon>
        <taxon>eudicotyledons</taxon>
        <taxon>Gunneridae</taxon>
        <taxon>Pentapetalae</taxon>
        <taxon>asterids</taxon>
        <taxon>Ericales</taxon>
        <taxon>Actinidiaceae</taxon>
        <taxon>Actinidia</taxon>
    </lineage>
</organism>
<dbReference type="Gene3D" id="3.30.60.90">
    <property type="match status" value="1"/>
</dbReference>
<evidence type="ECO:0000256" key="3">
    <source>
        <dbReference type="ARBA" id="ARBA00022448"/>
    </source>
</evidence>
<dbReference type="SMART" id="SM00291">
    <property type="entry name" value="ZnF_ZZ"/>
    <property type="match status" value="1"/>
</dbReference>
<dbReference type="OrthoDB" id="661148at2759"/>
<dbReference type="PROSITE" id="PS50135">
    <property type="entry name" value="ZF_ZZ_2"/>
    <property type="match status" value="1"/>
</dbReference>
<dbReference type="GO" id="GO:0008270">
    <property type="term" value="F:zinc ion binding"/>
    <property type="evidence" value="ECO:0007669"/>
    <property type="project" value="UniProtKB-KW"/>
</dbReference>
<gene>
    <name evidence="16" type="ORF">CEY00_Acc18092</name>
</gene>
<dbReference type="FunCoup" id="A0A2R6QGI8">
    <property type="interactions" value="1970"/>
</dbReference>
<dbReference type="GO" id="GO:0005776">
    <property type="term" value="C:autophagosome"/>
    <property type="evidence" value="ECO:0007669"/>
    <property type="project" value="UniProtKB-SubCell"/>
</dbReference>
<evidence type="ECO:0000313" key="17">
    <source>
        <dbReference type="Proteomes" id="UP000241394"/>
    </source>
</evidence>
<dbReference type="PROSITE" id="PS50030">
    <property type="entry name" value="UBA"/>
    <property type="match status" value="1"/>
</dbReference>
<keyword evidence="3" id="KW-0813">Transport</keyword>
<accession>A0A2R6QGI8</accession>
<dbReference type="InterPro" id="IPR053793">
    <property type="entry name" value="PB1-like"/>
</dbReference>
<dbReference type="Gene3D" id="2.60.40.10">
    <property type="entry name" value="Immunoglobulins"/>
    <property type="match status" value="1"/>
</dbReference>
<evidence type="ECO:0000256" key="5">
    <source>
        <dbReference type="ARBA" id="ARBA00022723"/>
    </source>
</evidence>
<dbReference type="InterPro" id="IPR032350">
    <property type="entry name" value="Nbr1_FW"/>
</dbReference>
<evidence type="ECO:0000313" key="16">
    <source>
        <dbReference type="EMBL" id="PSS07739.1"/>
    </source>
</evidence>
<dbReference type="Pfam" id="PF00564">
    <property type="entry name" value="PB1"/>
    <property type="match status" value="1"/>
</dbReference>
<dbReference type="EMBL" id="NKQK01000016">
    <property type="protein sequence ID" value="PSS07739.1"/>
    <property type="molecule type" value="Genomic_DNA"/>
</dbReference>
<keyword evidence="9" id="KW-0072">Autophagy</keyword>
<keyword evidence="5" id="KW-0479">Metal-binding</keyword>
<dbReference type="FunFam" id="1.10.8.10:FF:000085">
    <property type="entry name" value="protein NBR1 homolog"/>
    <property type="match status" value="1"/>
</dbReference>
<dbReference type="SMART" id="SM00666">
    <property type="entry name" value="PB1"/>
    <property type="match status" value="1"/>
</dbReference>
<evidence type="ECO:0000256" key="1">
    <source>
        <dbReference type="ARBA" id="ARBA00004116"/>
    </source>
</evidence>
<evidence type="ECO:0000259" key="15">
    <source>
        <dbReference type="PROSITE" id="PS51745"/>
    </source>
</evidence>
<comment type="caution">
    <text evidence="16">The sequence shown here is derived from an EMBL/GenBank/DDBJ whole genome shotgun (WGS) entry which is preliminary data.</text>
</comment>
<dbReference type="CDD" id="cd06398">
    <property type="entry name" value="PB1_Joka2"/>
    <property type="match status" value="1"/>
</dbReference>
<dbReference type="AlphaFoldDB" id="A0A2R6QGI8"/>
<dbReference type="PROSITE" id="PS51745">
    <property type="entry name" value="PB1"/>
    <property type="match status" value="1"/>
</dbReference>
<evidence type="ECO:0000256" key="6">
    <source>
        <dbReference type="ARBA" id="ARBA00022771"/>
    </source>
</evidence>
<dbReference type="InterPro" id="IPR056893">
    <property type="entry name" value="UBA_Nbr1_C"/>
</dbReference>
<dbReference type="SUPFAM" id="SSF54277">
    <property type="entry name" value="CAD &amp; PB1 domains"/>
    <property type="match status" value="1"/>
</dbReference>
<dbReference type="SUPFAM" id="SSF46934">
    <property type="entry name" value="UBA-like"/>
    <property type="match status" value="1"/>
</dbReference>
<dbReference type="InterPro" id="IPR000270">
    <property type="entry name" value="PB1_dom"/>
</dbReference>
<name>A0A2R6QGI8_ACTCC</name>
<dbReference type="OMA" id="SHNKHAR"/>
<evidence type="ECO:0000256" key="8">
    <source>
        <dbReference type="ARBA" id="ARBA00022927"/>
    </source>
</evidence>
<proteinExistence type="predicted"/>
<dbReference type="InParanoid" id="A0A2R6QGI8"/>
<protein>
    <submittedName>
        <fullName evidence="16">Uncharacterized protein</fullName>
    </submittedName>
</protein>
<evidence type="ECO:0000256" key="4">
    <source>
        <dbReference type="ARBA" id="ARBA00022554"/>
    </source>
</evidence>
<dbReference type="Proteomes" id="UP000241394">
    <property type="component" value="Chromosome LG16"/>
</dbReference>
<comment type="subcellular location">
    <subcellularLocation>
        <location evidence="2">Cytoplasmic vesicle</location>
        <location evidence="2">Autophagosome</location>
    </subcellularLocation>
    <subcellularLocation>
        <location evidence="1">Vacuole</location>
    </subcellularLocation>
</comment>
<evidence type="ECO:0000259" key="14">
    <source>
        <dbReference type="PROSITE" id="PS50135"/>
    </source>
</evidence>
<dbReference type="PANTHER" id="PTHR20930">
    <property type="entry name" value="OVARIAN CARCINOMA ANTIGEN CA125-RELATED"/>
    <property type="match status" value="1"/>
</dbReference>
<dbReference type="CDD" id="cd14947">
    <property type="entry name" value="NBR1_like"/>
    <property type="match status" value="1"/>
</dbReference>
<keyword evidence="8" id="KW-0653">Protein transport</keyword>
<dbReference type="InterPro" id="IPR013783">
    <property type="entry name" value="Ig-like_fold"/>
</dbReference>
<evidence type="ECO:0000256" key="7">
    <source>
        <dbReference type="ARBA" id="ARBA00022833"/>
    </source>
</evidence>
<keyword evidence="7" id="KW-0862">Zinc</keyword>
<reference evidence="16 17" key="1">
    <citation type="submission" date="2017-07" db="EMBL/GenBank/DDBJ databases">
        <title>An improved, manually edited Actinidia chinensis var. chinensis (kiwifruit) genome highlights the challenges associated with draft genomes and gene prediction in plants.</title>
        <authorList>
            <person name="Pilkington S."/>
            <person name="Crowhurst R."/>
            <person name="Hilario E."/>
            <person name="Nardozza S."/>
            <person name="Fraser L."/>
            <person name="Peng Y."/>
            <person name="Gunaseelan K."/>
            <person name="Simpson R."/>
            <person name="Tahir J."/>
            <person name="Deroles S."/>
            <person name="Templeton K."/>
            <person name="Luo Z."/>
            <person name="Davy M."/>
            <person name="Cheng C."/>
            <person name="Mcneilage M."/>
            <person name="Scaglione D."/>
            <person name="Liu Y."/>
            <person name="Zhang Q."/>
            <person name="Datson P."/>
            <person name="De Silva N."/>
            <person name="Gardiner S."/>
            <person name="Bassett H."/>
            <person name="Chagne D."/>
            <person name="Mccallum J."/>
            <person name="Dzierzon H."/>
            <person name="Deng C."/>
            <person name="Wang Y.-Y."/>
            <person name="Barron N."/>
            <person name="Manako K."/>
            <person name="Bowen J."/>
            <person name="Foster T."/>
            <person name="Erridge Z."/>
            <person name="Tiffin H."/>
            <person name="Waite C."/>
            <person name="Davies K."/>
            <person name="Grierson E."/>
            <person name="Laing W."/>
            <person name="Kirk R."/>
            <person name="Chen X."/>
            <person name="Wood M."/>
            <person name="Montefiori M."/>
            <person name="Brummell D."/>
            <person name="Schwinn K."/>
            <person name="Catanach A."/>
            <person name="Fullerton C."/>
            <person name="Li D."/>
            <person name="Meiyalaghan S."/>
            <person name="Nieuwenhuizen N."/>
            <person name="Read N."/>
            <person name="Prakash R."/>
            <person name="Hunter D."/>
            <person name="Zhang H."/>
            <person name="Mckenzie M."/>
            <person name="Knabel M."/>
            <person name="Harris A."/>
            <person name="Allan A."/>
            <person name="Chen A."/>
            <person name="Janssen B."/>
            <person name="Plunkett B."/>
            <person name="Dwamena C."/>
            <person name="Voogd C."/>
            <person name="Leif D."/>
            <person name="Lafferty D."/>
            <person name="Souleyre E."/>
            <person name="Varkonyi-Gasic E."/>
            <person name="Gambi F."/>
            <person name="Hanley J."/>
            <person name="Yao J.-L."/>
            <person name="Cheung J."/>
            <person name="David K."/>
            <person name="Warren B."/>
            <person name="Marsh K."/>
            <person name="Snowden K."/>
            <person name="Lin-Wang K."/>
            <person name="Brian L."/>
            <person name="Martinez-Sanchez M."/>
            <person name="Wang M."/>
            <person name="Ileperuma N."/>
            <person name="Macnee N."/>
            <person name="Campin R."/>
            <person name="Mcatee P."/>
            <person name="Drummond R."/>
            <person name="Espley R."/>
            <person name="Ireland H."/>
            <person name="Wu R."/>
            <person name="Atkinson R."/>
            <person name="Karunairetnam S."/>
            <person name="Bulley S."/>
            <person name="Chunkath S."/>
            <person name="Hanley Z."/>
            <person name="Storey R."/>
            <person name="Thrimawithana A."/>
            <person name="Thomson S."/>
            <person name="David C."/>
            <person name="Testolin R."/>
        </authorList>
    </citation>
    <scope>NUCLEOTIDE SEQUENCE [LARGE SCALE GENOMIC DNA]</scope>
    <source>
        <strain evidence="17">cv. Red5</strain>
        <tissue evidence="16">Young leaf</tissue>
    </source>
</reference>
<evidence type="ECO:0000256" key="2">
    <source>
        <dbReference type="ARBA" id="ARBA00004419"/>
    </source>
</evidence>
<keyword evidence="6 11" id="KW-0863">Zinc-finger</keyword>
<dbReference type="InterPro" id="IPR000433">
    <property type="entry name" value="Znf_ZZ"/>
</dbReference>
<dbReference type="Pfam" id="PF24932">
    <property type="entry name" value="UBA_NBR1_C"/>
    <property type="match status" value="2"/>
</dbReference>
<feature type="region of interest" description="Disordered" evidence="12">
    <location>
        <begin position="184"/>
        <end position="213"/>
    </location>
</feature>
<dbReference type="Pfam" id="PF00569">
    <property type="entry name" value="ZZ"/>
    <property type="match status" value="1"/>
</dbReference>
<keyword evidence="4" id="KW-0926">Vacuole</keyword>
<dbReference type="Pfam" id="PF16158">
    <property type="entry name" value="N_BRCA1_IG"/>
    <property type="match status" value="1"/>
</dbReference>
<evidence type="ECO:0000256" key="9">
    <source>
        <dbReference type="ARBA" id="ARBA00023006"/>
    </source>
</evidence>
<feature type="domain" description="PB1" evidence="15">
    <location>
        <begin position="4"/>
        <end position="89"/>
    </location>
</feature>
<feature type="domain" description="UBA" evidence="13">
    <location>
        <begin position="726"/>
        <end position="775"/>
    </location>
</feature>
<reference evidence="17" key="2">
    <citation type="journal article" date="2018" name="BMC Genomics">
        <title>A manually annotated Actinidia chinensis var. chinensis (kiwifruit) genome highlights the challenges associated with draft genomes and gene prediction in plants.</title>
        <authorList>
            <person name="Pilkington S.M."/>
            <person name="Crowhurst R."/>
            <person name="Hilario E."/>
            <person name="Nardozza S."/>
            <person name="Fraser L."/>
            <person name="Peng Y."/>
            <person name="Gunaseelan K."/>
            <person name="Simpson R."/>
            <person name="Tahir J."/>
            <person name="Deroles S.C."/>
            <person name="Templeton K."/>
            <person name="Luo Z."/>
            <person name="Davy M."/>
            <person name="Cheng C."/>
            <person name="McNeilage M."/>
            <person name="Scaglione D."/>
            <person name="Liu Y."/>
            <person name="Zhang Q."/>
            <person name="Datson P."/>
            <person name="De Silva N."/>
            <person name="Gardiner S.E."/>
            <person name="Bassett H."/>
            <person name="Chagne D."/>
            <person name="McCallum J."/>
            <person name="Dzierzon H."/>
            <person name="Deng C."/>
            <person name="Wang Y.Y."/>
            <person name="Barron L."/>
            <person name="Manako K."/>
            <person name="Bowen J."/>
            <person name="Foster T.M."/>
            <person name="Erridge Z.A."/>
            <person name="Tiffin H."/>
            <person name="Waite C.N."/>
            <person name="Davies K.M."/>
            <person name="Grierson E.P."/>
            <person name="Laing W.A."/>
            <person name="Kirk R."/>
            <person name="Chen X."/>
            <person name="Wood M."/>
            <person name="Montefiori M."/>
            <person name="Brummell D.A."/>
            <person name="Schwinn K.E."/>
            <person name="Catanach A."/>
            <person name="Fullerton C."/>
            <person name="Li D."/>
            <person name="Meiyalaghan S."/>
            <person name="Nieuwenhuizen N."/>
            <person name="Read N."/>
            <person name="Prakash R."/>
            <person name="Hunter D."/>
            <person name="Zhang H."/>
            <person name="McKenzie M."/>
            <person name="Knabel M."/>
            <person name="Harris A."/>
            <person name="Allan A.C."/>
            <person name="Gleave A."/>
            <person name="Chen A."/>
            <person name="Janssen B.J."/>
            <person name="Plunkett B."/>
            <person name="Ampomah-Dwamena C."/>
            <person name="Voogd C."/>
            <person name="Leif D."/>
            <person name="Lafferty D."/>
            <person name="Souleyre E.J.F."/>
            <person name="Varkonyi-Gasic E."/>
            <person name="Gambi F."/>
            <person name="Hanley J."/>
            <person name="Yao J.L."/>
            <person name="Cheung J."/>
            <person name="David K.M."/>
            <person name="Warren B."/>
            <person name="Marsh K."/>
            <person name="Snowden K.C."/>
            <person name="Lin-Wang K."/>
            <person name="Brian L."/>
            <person name="Martinez-Sanchez M."/>
            <person name="Wang M."/>
            <person name="Ileperuma N."/>
            <person name="Macnee N."/>
            <person name="Campin R."/>
            <person name="McAtee P."/>
            <person name="Drummond R.S.M."/>
            <person name="Espley R.V."/>
            <person name="Ireland H.S."/>
            <person name="Wu R."/>
            <person name="Atkinson R.G."/>
            <person name="Karunairetnam S."/>
            <person name="Bulley S."/>
            <person name="Chunkath S."/>
            <person name="Hanley Z."/>
            <person name="Storey R."/>
            <person name="Thrimawithana A.H."/>
            <person name="Thomson S."/>
            <person name="David C."/>
            <person name="Testolin R."/>
            <person name="Huang H."/>
            <person name="Hellens R.P."/>
            <person name="Schaffer R.J."/>
        </authorList>
    </citation>
    <scope>NUCLEOTIDE SEQUENCE [LARGE SCALE GENOMIC DNA]</scope>
    <source>
        <strain evidence="17">cv. Red5</strain>
    </source>
</reference>
<evidence type="ECO:0000259" key="13">
    <source>
        <dbReference type="PROSITE" id="PS50030"/>
    </source>
</evidence>
<feature type="domain" description="ZZ-type" evidence="14">
    <location>
        <begin position="367"/>
        <end position="417"/>
    </location>
</feature>
<evidence type="ECO:0000256" key="10">
    <source>
        <dbReference type="ARBA" id="ARBA00023329"/>
    </source>
</evidence>
<dbReference type="CDD" id="cd14319">
    <property type="entry name" value="UBA_NBR1"/>
    <property type="match status" value="2"/>
</dbReference>
<feature type="compositionally biased region" description="Basic and acidic residues" evidence="12">
    <location>
        <begin position="202"/>
        <end position="211"/>
    </location>
</feature>
<sequence>MESTIVIKVKYGETLRRFNACVNEAGQLNLGICGLREKVLGLFDFAPDADFTLTYIDEDGDVVTLVDEEDMCDVMRQSLNPLRITVKVNTERGVRFNARSTGNSTPTRSPSVQHPLPLLKSSVSELLKSVPEPFRGTLSNMSLDVTSKATSSSPEIADLINSFSKIGTGQLCIGPFSAFLAGSESSTQSGASGSAMGAPMTKETEGSRDDGPTSVVLPNAMFEEPTSKANQKGDSVNSTRGLDAVVTPVSGPLNLNADLPGDSLLSGSECANLAPVVAQYGAGDSKEDVENGKADNLLWANIKAVTSSVLESDSSKDVKKSGEGWNFLGSGMQLTSESAGPYPYYCSRTHPFKRSYTHNDGMGRMVHRGVQCDGCGVHPITGLRFKSTVKDNYDLCSACFSKMGNEADYIRMDHPVSGRRLYSFKGQYDPMQQSRMRPPRLPHHLMRACGVKPSGLKLNSRFITDVNVLDGTLMAPSTPFTKIWRMRNNGSTVWPQGTQLLWVGGDKLSVEASVELQISADGLPVENELDVAVDFTAPEHPGRYISYWRMASPSGQKFGQRVWVLIQVDASWKDSLCDSIQGLNLNLPPVESMNVNIEPMVEDSLPVPHNSESATNSLEPLVDANAQDLNFPINDTLLVGSGVSNTVPPEVPPTSVSFPITQLASALPSHESSPSASTVVLASVEGTSENKDVEQNLLRELEEMGFKQVDLNKEILRLNEYDLEQSLDDLCGVAEWDPILEELQEMGFCDEEMNKKLLKKNGGSIKRVVMDLITGEKL</sequence>
<dbReference type="SUPFAM" id="SSF57850">
    <property type="entry name" value="RING/U-box"/>
    <property type="match status" value="1"/>
</dbReference>
<dbReference type="STRING" id="1590841.A0A2R6QGI8"/>
<dbReference type="InterPro" id="IPR043145">
    <property type="entry name" value="Znf_ZZ_sf"/>
</dbReference>
<dbReference type="PANTHER" id="PTHR20930:SF0">
    <property type="entry name" value="PROTEIN ILRUN"/>
    <property type="match status" value="1"/>
</dbReference>
<keyword evidence="10" id="KW-0968">Cytoplasmic vesicle</keyword>
<dbReference type="Gramene" id="PSS07739">
    <property type="protein sequence ID" value="PSS07739"/>
    <property type="gene ID" value="CEY00_Acc18092"/>
</dbReference>
<evidence type="ECO:0000256" key="11">
    <source>
        <dbReference type="PROSITE-ProRule" id="PRU00228"/>
    </source>
</evidence>
<dbReference type="GO" id="GO:0015031">
    <property type="term" value="P:protein transport"/>
    <property type="evidence" value="ECO:0007669"/>
    <property type="project" value="UniProtKB-KW"/>
</dbReference>
<evidence type="ECO:0000256" key="12">
    <source>
        <dbReference type="SAM" id="MobiDB-lite"/>
    </source>
</evidence>
<dbReference type="InterPro" id="IPR015940">
    <property type="entry name" value="UBA"/>
</dbReference>
<dbReference type="Gene3D" id="3.10.20.90">
    <property type="entry name" value="Phosphatidylinositol 3-kinase Catalytic Subunit, Chain A, domain 1"/>
    <property type="match status" value="1"/>
</dbReference>
<keyword evidence="17" id="KW-1185">Reference proteome</keyword>
<dbReference type="Gene3D" id="1.10.8.10">
    <property type="entry name" value="DNA helicase RuvA subunit, C-terminal domain"/>
    <property type="match status" value="2"/>
</dbReference>
<dbReference type="InterPro" id="IPR009060">
    <property type="entry name" value="UBA-like_sf"/>
</dbReference>
<dbReference type="GO" id="GO:0031410">
    <property type="term" value="C:cytoplasmic vesicle"/>
    <property type="evidence" value="ECO:0007669"/>
    <property type="project" value="UniProtKB-KW"/>
</dbReference>